<organism evidence="2 3">
    <name type="scientific">Pedobacter endophyticus</name>
    <dbReference type="NCBI Taxonomy" id="2789740"/>
    <lineage>
        <taxon>Bacteria</taxon>
        <taxon>Pseudomonadati</taxon>
        <taxon>Bacteroidota</taxon>
        <taxon>Sphingobacteriia</taxon>
        <taxon>Sphingobacteriales</taxon>
        <taxon>Sphingobacteriaceae</taxon>
        <taxon>Pedobacter</taxon>
    </lineage>
</organism>
<evidence type="ECO:0000313" key="3">
    <source>
        <dbReference type="Proteomes" id="UP000594759"/>
    </source>
</evidence>
<dbReference type="PANTHER" id="PTHR32060:SF30">
    <property type="entry name" value="CARBOXY-TERMINAL PROCESSING PROTEASE CTPA"/>
    <property type="match status" value="1"/>
</dbReference>
<protein>
    <recommendedName>
        <fullName evidence="1">Tail specific protease domain-containing protein</fullName>
    </recommendedName>
</protein>
<dbReference type="KEGG" id="pex:IZT61_06685"/>
<gene>
    <name evidence="2" type="ORF">IZT61_06685</name>
</gene>
<sequence length="476" mass="54600">MKAFATLATGITSSIKRILMVSKIICSFLLITCFNFAYAQTRNSCDCSIVLKEIISDVESNYPGYRAKVDVAKKKEYKKLKAKAITEATTNTDRENCFYIIERYIRFFKDNHIIFSDRKTAPKQAMFTKKALKNASDQLTGVWRRNNDSLLVRIVKESKDKAFSTYKGYSLKPNGIIGNIYFELIGNEHEFRIRNYNNYLTTDLLRGRRLKNLLIEPGGIWQKMGNEKDNLTVKTSSYPDNSEFIYKSIDDNIYYLGIPSFTADIAKFDSIIVKKVIPELAVNKIQNLIIDLRNNVGGNSSFLSLMRLAYEKPFSVPGDFLLSTPKLIKNYETSTSAYRVAMLSKLKANIGKFVQRDSLKMALKENYEYPKTINIIVNENSASSSEYFLILAKQSTKVKLYGRHTAGTLDYSELLEPEELSCPDYSFMLPTTKSYWTDTNPIDNNGIQPDVDLSVYPENEWIDIIVHNHLRNRIRE</sequence>
<reference evidence="2 3" key="1">
    <citation type="submission" date="2020-11" db="EMBL/GenBank/DDBJ databases">
        <title>Pedobacter endophytica, an endophytic bacteria isolated form Carex pumila.</title>
        <authorList>
            <person name="Peng Y."/>
            <person name="Jiang L."/>
            <person name="Lee J."/>
        </authorList>
    </citation>
    <scope>NUCLEOTIDE SEQUENCE [LARGE SCALE GENOMIC DNA]</scope>
    <source>
        <strain evidence="2 3">JBR3-12</strain>
    </source>
</reference>
<dbReference type="AlphaFoldDB" id="A0A7S9L1U1"/>
<dbReference type="SUPFAM" id="SSF52096">
    <property type="entry name" value="ClpP/crotonase"/>
    <property type="match status" value="1"/>
</dbReference>
<dbReference type="GO" id="GO:0004175">
    <property type="term" value="F:endopeptidase activity"/>
    <property type="evidence" value="ECO:0007669"/>
    <property type="project" value="TreeGrafter"/>
</dbReference>
<feature type="domain" description="Tail specific protease" evidence="1">
    <location>
        <begin position="241"/>
        <end position="454"/>
    </location>
</feature>
<evidence type="ECO:0000259" key="1">
    <source>
        <dbReference type="SMART" id="SM00245"/>
    </source>
</evidence>
<proteinExistence type="predicted"/>
<dbReference type="InterPro" id="IPR005151">
    <property type="entry name" value="Tail-specific_protease"/>
</dbReference>
<dbReference type="GO" id="GO:0006508">
    <property type="term" value="P:proteolysis"/>
    <property type="evidence" value="ECO:0007669"/>
    <property type="project" value="InterPro"/>
</dbReference>
<dbReference type="Gene3D" id="3.90.226.10">
    <property type="entry name" value="2-enoyl-CoA Hydratase, Chain A, domain 1"/>
    <property type="match status" value="1"/>
</dbReference>
<dbReference type="RefSeq" id="WP_196100396.1">
    <property type="nucleotide sequence ID" value="NZ_CP064939.1"/>
</dbReference>
<dbReference type="InterPro" id="IPR029045">
    <property type="entry name" value="ClpP/crotonase-like_dom_sf"/>
</dbReference>
<dbReference type="GO" id="GO:0007165">
    <property type="term" value="P:signal transduction"/>
    <property type="evidence" value="ECO:0007669"/>
    <property type="project" value="TreeGrafter"/>
</dbReference>
<dbReference type="GO" id="GO:0008236">
    <property type="term" value="F:serine-type peptidase activity"/>
    <property type="evidence" value="ECO:0007669"/>
    <property type="project" value="InterPro"/>
</dbReference>
<dbReference type="PANTHER" id="PTHR32060">
    <property type="entry name" value="TAIL-SPECIFIC PROTEASE"/>
    <property type="match status" value="1"/>
</dbReference>
<dbReference type="EMBL" id="CP064939">
    <property type="protein sequence ID" value="QPH40944.1"/>
    <property type="molecule type" value="Genomic_DNA"/>
</dbReference>
<keyword evidence="3" id="KW-1185">Reference proteome</keyword>
<dbReference type="SMART" id="SM00245">
    <property type="entry name" value="TSPc"/>
    <property type="match status" value="1"/>
</dbReference>
<dbReference type="Pfam" id="PF03572">
    <property type="entry name" value="Peptidase_S41"/>
    <property type="match status" value="1"/>
</dbReference>
<dbReference type="Proteomes" id="UP000594759">
    <property type="component" value="Chromosome"/>
</dbReference>
<evidence type="ECO:0000313" key="2">
    <source>
        <dbReference type="EMBL" id="QPH40944.1"/>
    </source>
</evidence>
<name>A0A7S9L1U1_9SPHI</name>
<dbReference type="GO" id="GO:0030288">
    <property type="term" value="C:outer membrane-bounded periplasmic space"/>
    <property type="evidence" value="ECO:0007669"/>
    <property type="project" value="TreeGrafter"/>
</dbReference>
<accession>A0A7S9L1U1</accession>